<reference evidence="1 2" key="1">
    <citation type="submission" date="2024-01" db="EMBL/GenBank/DDBJ databases">
        <title>A draft genome for the cacao thread blight pathogen Marasmiellus scandens.</title>
        <authorList>
            <person name="Baruah I.K."/>
            <person name="Leung J."/>
            <person name="Bukari Y."/>
            <person name="Amoako-Attah I."/>
            <person name="Meinhardt L.W."/>
            <person name="Bailey B.A."/>
            <person name="Cohen S.P."/>
        </authorList>
    </citation>
    <scope>NUCLEOTIDE SEQUENCE [LARGE SCALE GENOMIC DNA]</scope>
    <source>
        <strain evidence="1 2">GH-19</strain>
    </source>
</reference>
<protein>
    <submittedName>
        <fullName evidence="1">Uncharacterized protein</fullName>
    </submittedName>
</protein>
<name>A0ABR1J9M8_9AGAR</name>
<evidence type="ECO:0000313" key="2">
    <source>
        <dbReference type="Proteomes" id="UP001498398"/>
    </source>
</evidence>
<proteinExistence type="predicted"/>
<dbReference type="EMBL" id="JBANRG010000031">
    <property type="protein sequence ID" value="KAK7451255.1"/>
    <property type="molecule type" value="Genomic_DNA"/>
</dbReference>
<evidence type="ECO:0000313" key="1">
    <source>
        <dbReference type="EMBL" id="KAK7451255.1"/>
    </source>
</evidence>
<gene>
    <name evidence="1" type="ORF">VKT23_012595</name>
</gene>
<keyword evidence="2" id="KW-1185">Reference proteome</keyword>
<sequence length="263" mass="29491">MDILKLSPELLIKISENASDAVDAMNFAQATRTAHVANLALYRRISTVITFFQLDPNPFLTLLDSTGSVVTGSAAVWVGLLNTEAEMRQTRCDVHGWHPRTLDIICSTSNLTKVLEYFRMQNLEPIGPHAVDAAWKETAKSVHEIKMPKGHNGRRAFVILTDNSFHAILHRDLMDHTVSTAIPTTTSMVSILPYCLPSKPECLLEPLEADWIQADVLEPRDAAPVWYVSASPTVTFQTRRRWRSTIPDHRKCLHVRKTIGCPV</sequence>
<organism evidence="1 2">
    <name type="scientific">Marasmiellus scandens</name>
    <dbReference type="NCBI Taxonomy" id="2682957"/>
    <lineage>
        <taxon>Eukaryota</taxon>
        <taxon>Fungi</taxon>
        <taxon>Dikarya</taxon>
        <taxon>Basidiomycota</taxon>
        <taxon>Agaricomycotina</taxon>
        <taxon>Agaricomycetes</taxon>
        <taxon>Agaricomycetidae</taxon>
        <taxon>Agaricales</taxon>
        <taxon>Marasmiineae</taxon>
        <taxon>Omphalotaceae</taxon>
        <taxon>Marasmiellus</taxon>
    </lineage>
</organism>
<dbReference type="Proteomes" id="UP001498398">
    <property type="component" value="Unassembled WGS sequence"/>
</dbReference>
<accession>A0ABR1J9M8</accession>
<comment type="caution">
    <text evidence="1">The sequence shown here is derived from an EMBL/GenBank/DDBJ whole genome shotgun (WGS) entry which is preliminary data.</text>
</comment>